<keyword evidence="2" id="KW-0001">2Fe-2S</keyword>
<dbReference type="Pfam" id="PF00111">
    <property type="entry name" value="Fer2"/>
    <property type="match status" value="1"/>
</dbReference>
<sequence>MRKYRVPLPPPPAKRYKLTLLPSGKVYEVDPAALPYSRHGLPGSVLDVVSAQDEHLIEHTCGGVQACSTCHVYVEQGAESCNEASEREEDYLEQARAVKLNSRLACCCVPDGTRDVVILVPEWNKNEVKENS</sequence>
<evidence type="ECO:0000256" key="1">
    <source>
        <dbReference type="ARBA" id="ARBA00010914"/>
    </source>
</evidence>
<dbReference type="PANTHER" id="PTHR23426:SF65">
    <property type="entry name" value="FERREDOXIN-2, MITOCHONDRIAL"/>
    <property type="match status" value="1"/>
</dbReference>
<evidence type="ECO:0000313" key="8">
    <source>
        <dbReference type="EMBL" id="OGH00687.1"/>
    </source>
</evidence>
<organism evidence="8 9">
    <name type="scientific">Candidatus Lambdaproteobacteria bacterium RIFOXYD2_FULL_56_26</name>
    <dbReference type="NCBI Taxonomy" id="1817773"/>
    <lineage>
        <taxon>Bacteria</taxon>
        <taxon>Pseudomonadati</taxon>
        <taxon>Pseudomonadota</taxon>
        <taxon>Candidatus Lambdaproteobacteria</taxon>
    </lineage>
</organism>
<comment type="caution">
    <text evidence="8">The sequence shown here is derived from an EMBL/GenBank/DDBJ whole genome shotgun (WGS) entry which is preliminary data.</text>
</comment>
<dbReference type="CDD" id="cd00207">
    <property type="entry name" value="fer2"/>
    <property type="match status" value="1"/>
</dbReference>
<keyword evidence="3" id="KW-0479">Metal-binding</keyword>
<dbReference type="AlphaFoldDB" id="A0A1F6GR85"/>
<evidence type="ECO:0000256" key="4">
    <source>
        <dbReference type="ARBA" id="ARBA00023004"/>
    </source>
</evidence>
<gene>
    <name evidence="8" type="ORF">A2557_03365</name>
</gene>
<accession>A0A1F6GR85</accession>
<evidence type="ECO:0000313" key="9">
    <source>
        <dbReference type="Proteomes" id="UP000177583"/>
    </source>
</evidence>
<dbReference type="InterPro" id="IPR012675">
    <property type="entry name" value="Beta-grasp_dom_sf"/>
</dbReference>
<comment type="cofactor">
    <cofactor evidence="6">
        <name>[2Fe-2S] cluster</name>
        <dbReference type="ChEBI" id="CHEBI:190135"/>
    </cofactor>
</comment>
<dbReference type="GO" id="GO:0140647">
    <property type="term" value="P:P450-containing electron transport chain"/>
    <property type="evidence" value="ECO:0007669"/>
    <property type="project" value="InterPro"/>
</dbReference>
<evidence type="ECO:0000259" key="7">
    <source>
        <dbReference type="PROSITE" id="PS51085"/>
    </source>
</evidence>
<dbReference type="Proteomes" id="UP000177583">
    <property type="component" value="Unassembled WGS sequence"/>
</dbReference>
<protein>
    <recommendedName>
        <fullName evidence="7">2Fe-2S ferredoxin-type domain-containing protein</fullName>
    </recommendedName>
</protein>
<dbReference type="EMBL" id="MFNF01000043">
    <property type="protein sequence ID" value="OGH00687.1"/>
    <property type="molecule type" value="Genomic_DNA"/>
</dbReference>
<dbReference type="PROSITE" id="PS51085">
    <property type="entry name" value="2FE2S_FER_2"/>
    <property type="match status" value="1"/>
</dbReference>
<proteinExistence type="inferred from homology"/>
<evidence type="ECO:0000256" key="2">
    <source>
        <dbReference type="ARBA" id="ARBA00022714"/>
    </source>
</evidence>
<name>A0A1F6GR85_9PROT</name>
<evidence type="ECO:0000256" key="6">
    <source>
        <dbReference type="ARBA" id="ARBA00034078"/>
    </source>
</evidence>
<evidence type="ECO:0000256" key="5">
    <source>
        <dbReference type="ARBA" id="ARBA00023014"/>
    </source>
</evidence>
<dbReference type="PANTHER" id="PTHR23426">
    <property type="entry name" value="FERREDOXIN/ADRENODOXIN"/>
    <property type="match status" value="1"/>
</dbReference>
<dbReference type="InterPro" id="IPR001041">
    <property type="entry name" value="2Fe-2S_ferredoxin-type"/>
</dbReference>
<reference evidence="8 9" key="1">
    <citation type="journal article" date="2016" name="Nat. Commun.">
        <title>Thousands of microbial genomes shed light on interconnected biogeochemical processes in an aquifer system.</title>
        <authorList>
            <person name="Anantharaman K."/>
            <person name="Brown C.T."/>
            <person name="Hug L.A."/>
            <person name="Sharon I."/>
            <person name="Castelle C.J."/>
            <person name="Probst A.J."/>
            <person name="Thomas B.C."/>
            <person name="Singh A."/>
            <person name="Wilkins M.J."/>
            <person name="Karaoz U."/>
            <person name="Brodie E.L."/>
            <person name="Williams K.H."/>
            <person name="Hubbard S.S."/>
            <person name="Banfield J.F."/>
        </authorList>
    </citation>
    <scope>NUCLEOTIDE SEQUENCE [LARGE SCALE GENOMIC DNA]</scope>
</reference>
<dbReference type="GO" id="GO:0051537">
    <property type="term" value="F:2 iron, 2 sulfur cluster binding"/>
    <property type="evidence" value="ECO:0007669"/>
    <property type="project" value="UniProtKB-KW"/>
</dbReference>
<keyword evidence="4" id="KW-0408">Iron</keyword>
<comment type="similarity">
    <text evidence="1">Belongs to the adrenodoxin/putidaredoxin family.</text>
</comment>
<dbReference type="Gene3D" id="3.10.20.30">
    <property type="match status" value="1"/>
</dbReference>
<dbReference type="InterPro" id="IPR001055">
    <property type="entry name" value="Adrenodoxin-like"/>
</dbReference>
<keyword evidence="5" id="KW-0411">Iron-sulfur</keyword>
<dbReference type="SUPFAM" id="SSF54292">
    <property type="entry name" value="2Fe-2S ferredoxin-like"/>
    <property type="match status" value="1"/>
</dbReference>
<dbReference type="InterPro" id="IPR036010">
    <property type="entry name" value="2Fe-2S_ferredoxin-like_sf"/>
</dbReference>
<dbReference type="GO" id="GO:0046872">
    <property type="term" value="F:metal ion binding"/>
    <property type="evidence" value="ECO:0007669"/>
    <property type="project" value="UniProtKB-KW"/>
</dbReference>
<feature type="domain" description="2Fe-2S ferredoxin-type" evidence="7">
    <location>
        <begin position="16"/>
        <end position="124"/>
    </location>
</feature>
<evidence type="ECO:0000256" key="3">
    <source>
        <dbReference type="ARBA" id="ARBA00022723"/>
    </source>
</evidence>
<dbReference type="GO" id="GO:0009055">
    <property type="term" value="F:electron transfer activity"/>
    <property type="evidence" value="ECO:0007669"/>
    <property type="project" value="TreeGrafter"/>
</dbReference>